<feature type="domain" description="TonB-dependent receptor plug" evidence="14">
    <location>
        <begin position="87"/>
        <end position="191"/>
    </location>
</feature>
<evidence type="ECO:0000256" key="11">
    <source>
        <dbReference type="RuleBase" id="RU003357"/>
    </source>
</evidence>
<dbReference type="GO" id="GO:0009279">
    <property type="term" value="C:cell outer membrane"/>
    <property type="evidence" value="ECO:0007669"/>
    <property type="project" value="UniProtKB-SubCell"/>
</dbReference>
<feature type="transmembrane region" description="Helical" evidence="12">
    <location>
        <begin position="21"/>
        <end position="42"/>
    </location>
</feature>
<comment type="subcellular location">
    <subcellularLocation>
        <location evidence="1 10">Cell outer membrane</location>
        <topology evidence="1 10">Multi-pass membrane protein</topology>
    </subcellularLocation>
</comment>
<keyword evidence="6 11" id="KW-0798">TonB box</keyword>
<dbReference type="InterPro" id="IPR000531">
    <property type="entry name" value="Beta-barrel_TonB"/>
</dbReference>
<sequence length="692" mass="78167">MYKTNFNKRSVIKFKHFSRHGYSLFSVLGKEVVIGVLSVATLQHATAKSISNEGVKASNDSTLLNQSPVMMNEVCVTGSRAPLANSKQARKVIVLEHDDIMHAPVQSVNDLLKYAAGVDVRQRGPIGAQTDVSIRGGNQEQIAVLLNGINICDPQTGHNVFDFPLDISHIKRIEILEGPAGRVYGTSSLLGAINVITQTPQNSSFDFHIDGGSYGYFSVGARGNITNKKWTNQVSANFTRSDGYLRNKAGMLNSDYQTSKLFYNGIYSGAQWLFNWHAGFSIKDFGSNTFYGVKWDDQFEHTAKLYTAIQAENKVGNLRIRPSVYWNRGWDRFELFRNSPQKYPFNYHCTDVIGSNLNAYYIWSDVNKTAFGLEVRNEKIKSTILGDNLYKPININGTDRQYLKGLNRTNCQFYLEQNISLDRLTLSGGFIAVKNSQANMPLKFFPSLDVNYSINSNLQIYASHNTALRMPSFTELYYSVGGFKADKHLRPEELSAYEVGVKYVNNYIITSANIFYNHHHNLIDWINDGSKDKNGSLIWKSVNFGSINDLGVEFSTKMLLSRIFPSQHILKNFNLSYCYLDQNKEGEDNINSKYVLDYLKNKLVLGLDMNIVKHLNLNVNYRFQHRMNGYLDIAGNYHDYGSYGVLDARLSWEAKKWNAYINANNILGCHYVDVANVKQPGAWVVAGIAVKL</sequence>
<keyword evidence="5" id="KW-0732">Signal</keyword>
<proteinExistence type="inferred from homology"/>
<evidence type="ECO:0000259" key="13">
    <source>
        <dbReference type="Pfam" id="PF00593"/>
    </source>
</evidence>
<keyword evidence="16" id="KW-1185">Reference proteome</keyword>
<keyword evidence="12" id="KW-1133">Transmembrane helix</keyword>
<evidence type="ECO:0000256" key="2">
    <source>
        <dbReference type="ARBA" id="ARBA00022448"/>
    </source>
</evidence>
<dbReference type="Gene3D" id="2.170.130.10">
    <property type="entry name" value="TonB-dependent receptor, plug domain"/>
    <property type="match status" value="1"/>
</dbReference>
<dbReference type="InterPro" id="IPR037066">
    <property type="entry name" value="Plug_dom_sf"/>
</dbReference>
<keyword evidence="8" id="KW-0675">Receptor</keyword>
<keyword evidence="9 10" id="KW-0998">Cell outer membrane</keyword>
<evidence type="ECO:0000256" key="8">
    <source>
        <dbReference type="ARBA" id="ARBA00023170"/>
    </source>
</evidence>
<protein>
    <submittedName>
        <fullName evidence="15">Peptidase</fullName>
    </submittedName>
</protein>
<dbReference type="InterPro" id="IPR012910">
    <property type="entry name" value="Plug_dom"/>
</dbReference>
<dbReference type="GO" id="GO:0044718">
    <property type="term" value="P:siderophore transmembrane transport"/>
    <property type="evidence" value="ECO:0007669"/>
    <property type="project" value="TreeGrafter"/>
</dbReference>
<dbReference type="OrthoDB" id="9758472at2"/>
<dbReference type="GO" id="GO:0015344">
    <property type="term" value="F:siderophore uptake transmembrane transporter activity"/>
    <property type="evidence" value="ECO:0007669"/>
    <property type="project" value="TreeGrafter"/>
</dbReference>
<comment type="caution">
    <text evidence="15">The sequence shown here is derived from an EMBL/GenBank/DDBJ whole genome shotgun (WGS) entry which is preliminary data.</text>
</comment>
<dbReference type="Pfam" id="PF07715">
    <property type="entry name" value="Plug"/>
    <property type="match status" value="1"/>
</dbReference>
<evidence type="ECO:0000313" key="15">
    <source>
        <dbReference type="EMBL" id="KGF52703.1"/>
    </source>
</evidence>
<dbReference type="InterPro" id="IPR036942">
    <property type="entry name" value="Beta-barrel_TonB_sf"/>
</dbReference>
<dbReference type="PANTHER" id="PTHR30069">
    <property type="entry name" value="TONB-DEPENDENT OUTER MEMBRANE RECEPTOR"/>
    <property type="match status" value="1"/>
</dbReference>
<feature type="domain" description="TonB-dependent receptor-like beta-barrel" evidence="13">
    <location>
        <begin position="223"/>
        <end position="666"/>
    </location>
</feature>
<keyword evidence="7 10" id="KW-0472">Membrane</keyword>
<keyword evidence="4 10" id="KW-0812">Transmembrane</keyword>
<evidence type="ECO:0000256" key="10">
    <source>
        <dbReference type="PROSITE-ProRule" id="PRU01360"/>
    </source>
</evidence>
<evidence type="ECO:0000256" key="5">
    <source>
        <dbReference type="ARBA" id="ARBA00022729"/>
    </source>
</evidence>
<dbReference type="RefSeq" id="WP_036854322.1">
    <property type="nucleotide sequence ID" value="NZ_JRNU01000008.1"/>
</dbReference>
<evidence type="ECO:0000256" key="12">
    <source>
        <dbReference type="SAM" id="Phobius"/>
    </source>
</evidence>
<dbReference type="SUPFAM" id="SSF56935">
    <property type="entry name" value="Porins"/>
    <property type="match status" value="1"/>
</dbReference>
<accession>A0A096B081</accession>
<comment type="similarity">
    <text evidence="10 11">Belongs to the TonB-dependent receptor family.</text>
</comment>
<evidence type="ECO:0000256" key="7">
    <source>
        <dbReference type="ARBA" id="ARBA00023136"/>
    </source>
</evidence>
<name>A0A096B081_9BACT</name>
<evidence type="ECO:0000256" key="6">
    <source>
        <dbReference type="ARBA" id="ARBA00023077"/>
    </source>
</evidence>
<gene>
    <name evidence="15" type="ORF">HMPREF9302_02290</name>
</gene>
<dbReference type="Gene3D" id="2.40.170.20">
    <property type="entry name" value="TonB-dependent receptor, beta-barrel domain"/>
    <property type="match status" value="1"/>
</dbReference>
<dbReference type="Proteomes" id="UP000029614">
    <property type="component" value="Unassembled WGS sequence"/>
</dbReference>
<reference evidence="15 16" key="1">
    <citation type="submission" date="2014-07" db="EMBL/GenBank/DDBJ databases">
        <authorList>
            <person name="McCorrison J."/>
            <person name="Sanka R."/>
            <person name="Torralba M."/>
            <person name="Gillis M."/>
            <person name="Haft D.H."/>
            <person name="Methe B."/>
            <person name="Sutton G."/>
            <person name="Nelson K.E."/>
        </authorList>
    </citation>
    <scope>NUCLEOTIDE SEQUENCE [LARGE SCALE GENOMIC DNA]</scope>
    <source>
        <strain evidence="15 16">DNF00058</strain>
    </source>
</reference>
<evidence type="ECO:0000256" key="3">
    <source>
        <dbReference type="ARBA" id="ARBA00022452"/>
    </source>
</evidence>
<dbReference type="Pfam" id="PF00593">
    <property type="entry name" value="TonB_dep_Rec_b-barrel"/>
    <property type="match status" value="1"/>
</dbReference>
<evidence type="ECO:0000256" key="9">
    <source>
        <dbReference type="ARBA" id="ARBA00023237"/>
    </source>
</evidence>
<dbReference type="InterPro" id="IPR039426">
    <property type="entry name" value="TonB-dep_rcpt-like"/>
</dbReference>
<dbReference type="EMBL" id="JRNU01000008">
    <property type="protein sequence ID" value="KGF52703.1"/>
    <property type="molecule type" value="Genomic_DNA"/>
</dbReference>
<evidence type="ECO:0000313" key="16">
    <source>
        <dbReference type="Proteomes" id="UP000029614"/>
    </source>
</evidence>
<organism evidence="15 16">
    <name type="scientific">Prevotella amnii DNF00058</name>
    <dbReference type="NCBI Taxonomy" id="1401066"/>
    <lineage>
        <taxon>Bacteria</taxon>
        <taxon>Pseudomonadati</taxon>
        <taxon>Bacteroidota</taxon>
        <taxon>Bacteroidia</taxon>
        <taxon>Bacteroidales</taxon>
        <taxon>Prevotellaceae</taxon>
        <taxon>Prevotella</taxon>
    </lineage>
</organism>
<dbReference type="PANTHER" id="PTHR30069:SF29">
    <property type="entry name" value="HEMOGLOBIN AND HEMOGLOBIN-HAPTOGLOBIN-BINDING PROTEIN 1-RELATED"/>
    <property type="match status" value="1"/>
</dbReference>
<dbReference type="AlphaFoldDB" id="A0A096B081"/>
<evidence type="ECO:0000256" key="1">
    <source>
        <dbReference type="ARBA" id="ARBA00004571"/>
    </source>
</evidence>
<dbReference type="PROSITE" id="PS52016">
    <property type="entry name" value="TONB_DEPENDENT_REC_3"/>
    <property type="match status" value="1"/>
</dbReference>
<keyword evidence="3 10" id="KW-1134">Transmembrane beta strand</keyword>
<keyword evidence="2 10" id="KW-0813">Transport</keyword>
<evidence type="ECO:0000256" key="4">
    <source>
        <dbReference type="ARBA" id="ARBA00022692"/>
    </source>
</evidence>
<evidence type="ECO:0000259" key="14">
    <source>
        <dbReference type="Pfam" id="PF07715"/>
    </source>
</evidence>